<dbReference type="InterPro" id="IPR008979">
    <property type="entry name" value="Galactose-bd-like_sf"/>
</dbReference>
<dbReference type="GO" id="GO:0008239">
    <property type="term" value="F:dipeptidyl-peptidase activity"/>
    <property type="evidence" value="ECO:0007669"/>
    <property type="project" value="InterPro"/>
</dbReference>
<evidence type="ECO:0000313" key="4">
    <source>
        <dbReference type="Proteomes" id="UP000824024"/>
    </source>
</evidence>
<dbReference type="NCBIfam" id="TIGR00976">
    <property type="entry name" value="CocE_NonD"/>
    <property type="match status" value="2"/>
</dbReference>
<evidence type="ECO:0000256" key="1">
    <source>
        <dbReference type="ARBA" id="ARBA00022801"/>
    </source>
</evidence>
<keyword evidence="1 3" id="KW-0378">Hydrolase</keyword>
<reference evidence="3" key="1">
    <citation type="journal article" date="2021" name="PeerJ">
        <title>Extensive microbial diversity within the chicken gut microbiome revealed by metagenomics and culture.</title>
        <authorList>
            <person name="Gilroy R."/>
            <person name="Ravi A."/>
            <person name="Getino M."/>
            <person name="Pursley I."/>
            <person name="Horton D.L."/>
            <person name="Alikhan N.F."/>
            <person name="Baker D."/>
            <person name="Gharbi K."/>
            <person name="Hall N."/>
            <person name="Watson M."/>
            <person name="Adriaenssens E.M."/>
            <person name="Foster-Nyarko E."/>
            <person name="Jarju S."/>
            <person name="Secka A."/>
            <person name="Antonio M."/>
            <person name="Oren A."/>
            <person name="Chaudhuri R.R."/>
            <person name="La Ragione R."/>
            <person name="Hildebrand F."/>
            <person name="Pallen M.J."/>
        </authorList>
    </citation>
    <scope>NUCLEOTIDE SEQUENCE</scope>
    <source>
        <strain evidence="3">CHK192-9172</strain>
    </source>
</reference>
<dbReference type="SUPFAM" id="SSF49785">
    <property type="entry name" value="Galactose-binding domain-like"/>
    <property type="match status" value="1"/>
</dbReference>
<proteinExistence type="predicted"/>
<comment type="caution">
    <text evidence="3">The sequence shown here is derived from an EMBL/GenBank/DDBJ whole genome shotgun (WGS) entry which is preliminary data.</text>
</comment>
<reference evidence="3" key="2">
    <citation type="submission" date="2021-04" db="EMBL/GenBank/DDBJ databases">
        <authorList>
            <person name="Gilroy R."/>
        </authorList>
    </citation>
    <scope>NUCLEOTIDE SEQUENCE</scope>
    <source>
        <strain evidence="3">CHK192-9172</strain>
    </source>
</reference>
<dbReference type="InterPro" id="IPR029058">
    <property type="entry name" value="AB_hydrolase_fold"/>
</dbReference>
<dbReference type="SMART" id="SM00939">
    <property type="entry name" value="PepX_C"/>
    <property type="match status" value="1"/>
</dbReference>
<dbReference type="InterPro" id="IPR013736">
    <property type="entry name" value="Xaa-Pro_dipept_C"/>
</dbReference>
<protein>
    <submittedName>
        <fullName evidence="3">CocE/NonD family hydrolase</fullName>
    </submittedName>
</protein>
<dbReference type="InterPro" id="IPR050585">
    <property type="entry name" value="Xaa-Pro_dipeptidyl-ppase/CocE"/>
</dbReference>
<dbReference type="Gene3D" id="2.60.120.260">
    <property type="entry name" value="Galactose-binding domain-like"/>
    <property type="match status" value="1"/>
</dbReference>
<sequence>MAEEIIRKRVIDGEEFDVVYRHCVPLKDINSIPGGWGYYSPMNQRTYEENGILCEQDVAITLSDGVTIYADIYRPVDGKNIPCIMAWSIYGKRPHDMPRPWATYGVPMDAISNGTKYEGPDPYYWCHYGYAVANVDPRGCGHSEGEMPIWGDTEGKDGAEVVEWLAKQEWCNGKIGMAGNSMLAMMQWYIAAEQPPHLAAIAPWEGCSDILREFMCEGGIPAIGFNRFVYKDLGGESPEGLMEDIPAMAVKYPDMNGYWRSKIAKFDKIQVPAYIAAGMSHLHMRGTINAYRKIASKNKWLRIHREFEWPDAYSYEMKEDLRKFFDRYLKGIYNGWELTPRVRLDVMDAYDCDIQKQRPEADFPIPRTVYKKLYLDANRKSLSYDPSYEHTRTSYDAQTEEACFDITFDEDTEISGFMKLHLWVEAEGHDDMDLFITVQKLDETGEFIPTWVFGERHPGAWGKIRVSRRDQDPQLASDIQPVQSLTKTEKLEPGQIVPVDIEIYPYSRFWHKGEQLRVRVAGRYIRDPWFEPFSWDTDNKGRHVIHTGGTYDSYLQIPVIPPKYKAGSYVYR</sequence>
<dbReference type="Gene3D" id="1.10.3020.20">
    <property type="match status" value="1"/>
</dbReference>
<organism evidence="3 4">
    <name type="scientific">Candidatus Eubacterium avistercoris</name>
    <dbReference type="NCBI Taxonomy" id="2838567"/>
    <lineage>
        <taxon>Bacteria</taxon>
        <taxon>Bacillati</taxon>
        <taxon>Bacillota</taxon>
        <taxon>Clostridia</taxon>
        <taxon>Eubacteriales</taxon>
        <taxon>Eubacteriaceae</taxon>
        <taxon>Eubacterium</taxon>
    </lineage>
</organism>
<dbReference type="Gene3D" id="3.40.50.1820">
    <property type="entry name" value="alpha/beta hydrolase"/>
    <property type="match status" value="1"/>
</dbReference>
<dbReference type="Pfam" id="PF08530">
    <property type="entry name" value="PepX_C"/>
    <property type="match status" value="1"/>
</dbReference>
<evidence type="ECO:0000313" key="3">
    <source>
        <dbReference type="EMBL" id="HIZ07317.1"/>
    </source>
</evidence>
<dbReference type="EMBL" id="DXCH01000144">
    <property type="protein sequence ID" value="HIZ07317.1"/>
    <property type="molecule type" value="Genomic_DNA"/>
</dbReference>
<dbReference type="InterPro" id="IPR000383">
    <property type="entry name" value="Xaa-Pro-like_dom"/>
</dbReference>
<dbReference type="PANTHER" id="PTHR43056">
    <property type="entry name" value="PEPTIDASE S9 PROLYL OLIGOPEPTIDASE"/>
    <property type="match status" value="1"/>
</dbReference>
<accession>A0A9D2IFN3</accession>
<gene>
    <name evidence="3" type="ORF">IAA08_05210</name>
</gene>
<dbReference type="Pfam" id="PF02129">
    <property type="entry name" value="Peptidase_S15"/>
    <property type="match status" value="1"/>
</dbReference>
<dbReference type="AlphaFoldDB" id="A0A9D2IFN3"/>
<dbReference type="SUPFAM" id="SSF53474">
    <property type="entry name" value="alpha/beta-Hydrolases"/>
    <property type="match status" value="1"/>
</dbReference>
<dbReference type="Proteomes" id="UP000824024">
    <property type="component" value="Unassembled WGS sequence"/>
</dbReference>
<name>A0A9D2IFN3_9FIRM</name>
<evidence type="ECO:0000259" key="2">
    <source>
        <dbReference type="SMART" id="SM00939"/>
    </source>
</evidence>
<dbReference type="PANTHER" id="PTHR43056:SF10">
    <property type="entry name" value="COCE_NOND FAMILY, PUTATIVE (AFU_ORTHOLOGUE AFUA_7G00600)-RELATED"/>
    <property type="match status" value="1"/>
</dbReference>
<feature type="domain" description="Xaa-Pro dipeptidyl-peptidase C-terminal" evidence="2">
    <location>
        <begin position="322"/>
        <end position="556"/>
    </location>
</feature>
<dbReference type="InterPro" id="IPR005674">
    <property type="entry name" value="CocE/Ser_esterase"/>
</dbReference>